<dbReference type="InterPro" id="IPR007110">
    <property type="entry name" value="Ig-like_dom"/>
</dbReference>
<dbReference type="FunFam" id="2.60.40.10:FF:000829">
    <property type="entry name" value="Sialic acid-binding Ig-like lectin 8"/>
    <property type="match status" value="1"/>
</dbReference>
<keyword evidence="6" id="KW-1133">Transmembrane helix</keyword>
<evidence type="ECO:0000256" key="5">
    <source>
        <dbReference type="ARBA" id="ARBA00022889"/>
    </source>
</evidence>
<evidence type="ECO:0000256" key="11">
    <source>
        <dbReference type="ARBA" id="ARBA00038361"/>
    </source>
</evidence>
<evidence type="ECO:0000256" key="10">
    <source>
        <dbReference type="ARBA" id="ARBA00023319"/>
    </source>
</evidence>
<comment type="similarity">
    <text evidence="11">Belongs to the immunoglobulin superfamily. SIGLEC (sialic acid binding Ig-like lectin) family.</text>
</comment>
<dbReference type="GO" id="GO:0030246">
    <property type="term" value="F:carbohydrate binding"/>
    <property type="evidence" value="ECO:0007669"/>
    <property type="project" value="UniProtKB-KW"/>
</dbReference>
<keyword evidence="4" id="KW-0430">Lectin</keyword>
<dbReference type="Ensembl" id="ENSCAFT00020028208.1">
    <property type="protein sequence ID" value="ENSCAFP00020024436.1"/>
    <property type="gene ID" value="ENSCAFG00020019237.1"/>
</dbReference>
<dbReference type="InterPro" id="IPR036179">
    <property type="entry name" value="Ig-like_dom_sf"/>
</dbReference>
<evidence type="ECO:0000259" key="12">
    <source>
        <dbReference type="PROSITE" id="PS50835"/>
    </source>
</evidence>
<evidence type="ECO:0000313" key="14">
    <source>
        <dbReference type="Proteomes" id="UP000694391"/>
    </source>
</evidence>
<dbReference type="Gene3D" id="2.60.40.10">
    <property type="entry name" value="Immunoglobulins"/>
    <property type="match status" value="2"/>
</dbReference>
<dbReference type="GeneTree" id="ENSGT01150000286907"/>
<dbReference type="GO" id="GO:0033691">
    <property type="term" value="F:sialic acid binding"/>
    <property type="evidence" value="ECO:0007669"/>
    <property type="project" value="TreeGrafter"/>
</dbReference>
<dbReference type="SMART" id="SM00409">
    <property type="entry name" value="IG"/>
    <property type="match status" value="2"/>
</dbReference>
<sequence length="270" mass="29986">SFPLGASADAGVPRSLAQDPIYWLQIQESLTVQEGLCISVPCYFSYPMEYWIKTYSALGYWFRNGTNVHWGAPVATNNPDRKVQEETQGQFFLLGDPQANNCSLEIRDAQRRDSGTYFFRVERGPYLKYSKEKTLNDTIGVGQALTHTPDILIPGTLESGHPRNLTCSVPWACEQGIPPIFSWMSAALTSLGPRTHLSSVLTLTPRPQDHGTNLTCQVQFPAVGVMVERTIQLNVTCEVLGLSLAVWYLALRCLGRGIVAQEVSWGVSFR</sequence>
<keyword evidence="5" id="KW-0130">Cell adhesion</keyword>
<name>A0A8C0L429_CANLU</name>
<reference evidence="13" key="1">
    <citation type="submission" date="2025-08" db="UniProtKB">
        <authorList>
            <consortium name="Ensembl"/>
        </authorList>
    </citation>
    <scope>IDENTIFICATION</scope>
</reference>
<dbReference type="SUPFAM" id="SSF48726">
    <property type="entry name" value="Immunoglobulin"/>
    <property type="match status" value="2"/>
</dbReference>
<dbReference type="GO" id="GO:0005886">
    <property type="term" value="C:plasma membrane"/>
    <property type="evidence" value="ECO:0007669"/>
    <property type="project" value="TreeGrafter"/>
</dbReference>
<dbReference type="Pfam" id="PF07686">
    <property type="entry name" value="V-set"/>
    <property type="match status" value="1"/>
</dbReference>
<dbReference type="GO" id="GO:0007155">
    <property type="term" value="P:cell adhesion"/>
    <property type="evidence" value="ECO:0007669"/>
    <property type="project" value="UniProtKB-KW"/>
</dbReference>
<evidence type="ECO:0000256" key="8">
    <source>
        <dbReference type="ARBA" id="ARBA00023157"/>
    </source>
</evidence>
<evidence type="ECO:0000256" key="7">
    <source>
        <dbReference type="ARBA" id="ARBA00023136"/>
    </source>
</evidence>
<keyword evidence="3" id="KW-0732">Signal</keyword>
<feature type="domain" description="Ig-like" evidence="12">
    <location>
        <begin position="13"/>
        <end position="136"/>
    </location>
</feature>
<dbReference type="FunFam" id="2.60.40.10:FF:000912">
    <property type="entry name" value="Myeloid cell surface antigen CD33"/>
    <property type="match status" value="1"/>
</dbReference>
<evidence type="ECO:0000313" key="13">
    <source>
        <dbReference type="Ensembl" id="ENSCAFP00020024436.1"/>
    </source>
</evidence>
<accession>A0A8C0L429</accession>
<protein>
    <recommendedName>
        <fullName evidence="12">Ig-like domain-containing protein</fullName>
    </recommendedName>
</protein>
<dbReference type="InterPro" id="IPR013106">
    <property type="entry name" value="Ig_V-set"/>
</dbReference>
<proteinExistence type="inferred from homology"/>
<evidence type="ECO:0000256" key="3">
    <source>
        <dbReference type="ARBA" id="ARBA00022729"/>
    </source>
</evidence>
<comment type="subcellular location">
    <subcellularLocation>
        <location evidence="1">Membrane</location>
        <topology evidence="1">Single-pass type I membrane protein</topology>
    </subcellularLocation>
</comment>
<keyword evidence="10" id="KW-0393">Immunoglobulin domain</keyword>
<dbReference type="InterPro" id="IPR003599">
    <property type="entry name" value="Ig_sub"/>
</dbReference>
<dbReference type="PANTHER" id="PTHR12035:SF132">
    <property type="entry name" value="MYELOID CELL SURFACE ANTIGEN CD33"/>
    <property type="match status" value="1"/>
</dbReference>
<keyword evidence="14" id="KW-1185">Reference proteome</keyword>
<evidence type="ECO:0000256" key="1">
    <source>
        <dbReference type="ARBA" id="ARBA00004479"/>
    </source>
</evidence>
<keyword evidence="2" id="KW-0812">Transmembrane</keyword>
<dbReference type="PROSITE" id="PS50835">
    <property type="entry name" value="IG_LIKE"/>
    <property type="match status" value="2"/>
</dbReference>
<dbReference type="PANTHER" id="PTHR12035">
    <property type="entry name" value="SIALIC ACID BINDING IMMUNOGLOBULIN-LIKE LECTIN"/>
    <property type="match status" value="1"/>
</dbReference>
<dbReference type="InterPro" id="IPR013783">
    <property type="entry name" value="Ig-like_fold"/>
</dbReference>
<evidence type="ECO:0000256" key="2">
    <source>
        <dbReference type="ARBA" id="ARBA00022692"/>
    </source>
</evidence>
<evidence type="ECO:0000256" key="4">
    <source>
        <dbReference type="ARBA" id="ARBA00022734"/>
    </source>
</evidence>
<feature type="domain" description="Ig-like" evidence="12">
    <location>
        <begin position="149"/>
        <end position="232"/>
    </location>
</feature>
<keyword evidence="7" id="KW-0472">Membrane</keyword>
<evidence type="ECO:0000256" key="6">
    <source>
        <dbReference type="ARBA" id="ARBA00022989"/>
    </source>
</evidence>
<reference evidence="13" key="2">
    <citation type="submission" date="2025-09" db="UniProtKB">
        <authorList>
            <consortium name="Ensembl"/>
        </authorList>
    </citation>
    <scope>IDENTIFICATION</scope>
</reference>
<organism evidence="13 14">
    <name type="scientific">Canis lupus dingo</name>
    <name type="common">dingo</name>
    <dbReference type="NCBI Taxonomy" id="286419"/>
    <lineage>
        <taxon>Eukaryota</taxon>
        <taxon>Metazoa</taxon>
        <taxon>Chordata</taxon>
        <taxon>Craniata</taxon>
        <taxon>Vertebrata</taxon>
        <taxon>Euteleostomi</taxon>
        <taxon>Mammalia</taxon>
        <taxon>Eutheria</taxon>
        <taxon>Laurasiatheria</taxon>
        <taxon>Carnivora</taxon>
        <taxon>Caniformia</taxon>
        <taxon>Canidae</taxon>
        <taxon>Canis</taxon>
    </lineage>
</organism>
<evidence type="ECO:0000256" key="9">
    <source>
        <dbReference type="ARBA" id="ARBA00023180"/>
    </source>
</evidence>
<keyword evidence="9" id="KW-0325">Glycoprotein</keyword>
<dbReference type="AlphaFoldDB" id="A0A8C0L429"/>
<dbReference type="Proteomes" id="UP000694391">
    <property type="component" value="Unplaced"/>
</dbReference>
<dbReference type="InterPro" id="IPR051036">
    <property type="entry name" value="SIGLEC"/>
</dbReference>
<keyword evidence="8" id="KW-1015">Disulfide bond</keyword>